<evidence type="ECO:0000259" key="10">
    <source>
        <dbReference type="PROSITE" id="PS50929"/>
    </source>
</evidence>
<name>L0RWX4_MYCC1</name>
<dbReference type="Pfam" id="PF03412">
    <property type="entry name" value="Peptidase_C39"/>
    <property type="match status" value="1"/>
</dbReference>
<dbReference type="InterPro" id="IPR027417">
    <property type="entry name" value="P-loop_NTPase"/>
</dbReference>
<keyword evidence="7 9" id="KW-1133">Transmembrane helix</keyword>
<dbReference type="eggNOG" id="COG2274">
    <property type="taxonomic scope" value="Bacteria"/>
</dbReference>
<dbReference type="PROSITE" id="PS50929">
    <property type="entry name" value="ABC_TM1F"/>
    <property type="match status" value="1"/>
</dbReference>
<gene>
    <name evidence="12" type="primary">MCYN0318</name>
    <name evidence="12" type="ordered locus">MCYN_0318</name>
</gene>
<keyword evidence="4" id="KW-0547">Nucleotide-binding</keyword>
<dbReference type="AlphaFoldDB" id="L0RWX4"/>
<dbReference type="PROSITE" id="PS50990">
    <property type="entry name" value="PEPTIDASE_C39"/>
    <property type="match status" value="1"/>
</dbReference>
<dbReference type="GO" id="GO:0140359">
    <property type="term" value="F:ABC-type transporter activity"/>
    <property type="evidence" value="ECO:0007669"/>
    <property type="project" value="InterPro"/>
</dbReference>
<feature type="domain" description="ABC transmembrane type-1" evidence="10">
    <location>
        <begin position="171"/>
        <end position="452"/>
    </location>
</feature>
<dbReference type="GO" id="GO:0006508">
    <property type="term" value="P:proteolysis"/>
    <property type="evidence" value="ECO:0007669"/>
    <property type="project" value="InterPro"/>
</dbReference>
<dbReference type="EMBL" id="HF559394">
    <property type="protein sequence ID" value="CCP24050.1"/>
    <property type="molecule type" value="Genomic_DNA"/>
</dbReference>
<evidence type="ECO:0000256" key="2">
    <source>
        <dbReference type="ARBA" id="ARBA00005417"/>
    </source>
</evidence>
<organism evidence="12 13">
    <name type="scientific">Mycoplasmopsis cynos (strain C142)</name>
    <name type="common">Mycoplasma cynos</name>
    <dbReference type="NCBI Taxonomy" id="1246955"/>
    <lineage>
        <taxon>Bacteria</taxon>
        <taxon>Bacillati</taxon>
        <taxon>Mycoplasmatota</taxon>
        <taxon>Mycoplasmoidales</taxon>
        <taxon>Metamycoplasmataceae</taxon>
        <taxon>Mycoplasmopsis</taxon>
    </lineage>
</organism>
<keyword evidence="6 12" id="KW-0067">ATP-binding</keyword>
<dbReference type="PANTHER" id="PTHR43158:SF2">
    <property type="entry name" value="SKFA PEPTIDE EXPORT ATP-BINDING PROTEIN SKFE"/>
    <property type="match status" value="1"/>
</dbReference>
<evidence type="ECO:0000256" key="7">
    <source>
        <dbReference type="ARBA" id="ARBA00022989"/>
    </source>
</evidence>
<evidence type="ECO:0000256" key="5">
    <source>
        <dbReference type="ARBA" id="ARBA00022807"/>
    </source>
</evidence>
<evidence type="ECO:0000256" key="3">
    <source>
        <dbReference type="ARBA" id="ARBA00022692"/>
    </source>
</evidence>
<dbReference type="GO" id="GO:0016887">
    <property type="term" value="F:ATP hydrolysis activity"/>
    <property type="evidence" value="ECO:0007669"/>
    <property type="project" value="InterPro"/>
</dbReference>
<feature type="transmembrane region" description="Helical" evidence="9">
    <location>
        <begin position="171"/>
        <end position="195"/>
    </location>
</feature>
<comment type="subcellular location">
    <subcellularLocation>
        <location evidence="1">Cell membrane</location>
        <topology evidence="1">Multi-pass membrane protein</topology>
    </subcellularLocation>
</comment>
<dbReference type="Pfam" id="PF00005">
    <property type="entry name" value="ABC_tran"/>
    <property type="match status" value="1"/>
</dbReference>
<dbReference type="SUPFAM" id="SSF52540">
    <property type="entry name" value="P-loop containing nucleoside triphosphate hydrolases"/>
    <property type="match status" value="1"/>
</dbReference>
<dbReference type="SUPFAM" id="SSF90123">
    <property type="entry name" value="ABC transporter transmembrane region"/>
    <property type="match status" value="1"/>
</dbReference>
<dbReference type="Gene3D" id="1.20.1560.10">
    <property type="entry name" value="ABC transporter type 1, transmembrane domain"/>
    <property type="match status" value="1"/>
</dbReference>
<dbReference type="Gene3D" id="3.40.50.300">
    <property type="entry name" value="P-loop containing nucleotide triphosphate hydrolases"/>
    <property type="match status" value="1"/>
</dbReference>
<keyword evidence="3 9" id="KW-0812">Transmembrane</keyword>
<reference evidence="13" key="1">
    <citation type="journal article" date="2013" name="Genome Announc.">
        <title>Complete genome sequence of Mycoplasma cynos strain C142.</title>
        <authorList>
            <person name="Walker C.A."/>
            <person name="Mannering S.A."/>
            <person name="Shields S."/>
            <person name="Blake D.P."/>
            <person name="Brownlie J."/>
        </authorList>
    </citation>
    <scope>NUCLEOTIDE SEQUENCE [LARGE SCALE GENOMIC DNA]</scope>
    <source>
        <strain evidence="13">C142</strain>
    </source>
</reference>
<evidence type="ECO:0000256" key="9">
    <source>
        <dbReference type="SAM" id="Phobius"/>
    </source>
</evidence>
<feature type="transmembrane region" description="Helical" evidence="9">
    <location>
        <begin position="284"/>
        <end position="302"/>
    </location>
</feature>
<evidence type="ECO:0000256" key="1">
    <source>
        <dbReference type="ARBA" id="ARBA00004651"/>
    </source>
</evidence>
<dbReference type="GO" id="GO:0008234">
    <property type="term" value="F:cysteine-type peptidase activity"/>
    <property type="evidence" value="ECO:0007669"/>
    <property type="project" value="UniProtKB-KW"/>
</dbReference>
<feature type="transmembrane region" description="Helical" evidence="9">
    <location>
        <begin position="308"/>
        <end position="326"/>
    </location>
</feature>
<dbReference type="HOGENOM" id="CLU_000604_95_3_14"/>
<keyword evidence="13" id="KW-1185">Reference proteome</keyword>
<dbReference type="KEGG" id="mcy:MCYN_0318"/>
<dbReference type="InterPro" id="IPR005074">
    <property type="entry name" value="Peptidase_C39"/>
</dbReference>
<dbReference type="PANTHER" id="PTHR43158">
    <property type="entry name" value="SKFA PEPTIDE EXPORT ATP-BINDING PROTEIN SKFE"/>
    <property type="match status" value="1"/>
</dbReference>
<comment type="similarity">
    <text evidence="2">Belongs to the ABC transporter superfamily.</text>
</comment>
<dbReference type="InterPro" id="IPR036640">
    <property type="entry name" value="ABC1_TM_sf"/>
</dbReference>
<accession>L0RWX4</accession>
<sequence>MMNKNEFKQIDQKDCSLYVFKYFLHYKEGINISIDELKLQTKYQVNGISLEDFNQSIMNQNWEIAVYNTDFDTLTKINDSEFPFAAIVNTFDENHMVLLTEFNAENIVYYDPNIGSEVCLKLNEFKKIFKEVLIEFKKRKTNIQSIKSSKDSINPKLTTNLSLWELHKSHLFLFFILLLELSFLILIPIINKRIINVITIYKLENELILIGISTIVVIIFLYLFQNIVNRITKRIYLKKSHQNIHLILTKFQVQNKKIINKFTSIEIKNRLSSLYEIVLLKETFIPNLLINILSFGISLIILKNINNIMLITLFVLGLVLVGVCLIQKRIFETHFNAILGQSYLMDQTFDNYINSINEFMQESLSSKTLIKWNEESKKFQEISFIYDQKLNYINTFNALLEIIIPILIGFIGVSEIWNNRLEISNFIYFLTSLNLFLKPLKGFFINLSDYLNFKEKSKLINVFKENVYSNNLIDKILIDKIMKIQISYGEFTYFNTNKPAIDIDRLIFEDKSKILGINGSGKSTLSKIIAGLLPLDKGEILINGTSCNVFLNKDIKEKIYYLNSEQSMLKLTISEFLMINNNQHFYNILNKHNFLELFQMIKLDYKMLEWKRLNELSKGQIAFVKILKLLIYDFDVVILDEAFENISIEVFKMLKQHLNQYLKEKIVIEISHNNKYIFDSGKEVYLNA</sequence>
<evidence type="ECO:0000259" key="11">
    <source>
        <dbReference type="PROSITE" id="PS50990"/>
    </source>
</evidence>
<dbReference type="PATRIC" id="fig|1246955.3.peg.290"/>
<dbReference type="InterPro" id="IPR003439">
    <property type="entry name" value="ABC_transporter-like_ATP-bd"/>
</dbReference>
<dbReference type="NCBIfam" id="NF045998">
    <property type="entry name" value="cleave_ABC_plasm"/>
    <property type="match status" value="1"/>
</dbReference>
<keyword evidence="8 9" id="KW-0472">Membrane</keyword>
<evidence type="ECO:0000313" key="13">
    <source>
        <dbReference type="Proteomes" id="UP000010466"/>
    </source>
</evidence>
<dbReference type="InterPro" id="IPR011527">
    <property type="entry name" value="ABC1_TM_dom"/>
</dbReference>
<feature type="transmembrane region" description="Helical" evidence="9">
    <location>
        <begin position="392"/>
        <end position="414"/>
    </location>
</feature>
<evidence type="ECO:0000313" key="12">
    <source>
        <dbReference type="EMBL" id="CCP24050.1"/>
    </source>
</evidence>
<proteinExistence type="inferred from homology"/>
<evidence type="ECO:0000256" key="4">
    <source>
        <dbReference type="ARBA" id="ARBA00022741"/>
    </source>
</evidence>
<dbReference type="Proteomes" id="UP000010466">
    <property type="component" value="Chromosome"/>
</dbReference>
<evidence type="ECO:0000256" key="8">
    <source>
        <dbReference type="ARBA" id="ARBA00023136"/>
    </source>
</evidence>
<keyword evidence="5" id="KW-0378">Hydrolase</keyword>
<protein>
    <submittedName>
        <fullName evidence="12">Putative ABC transporter ATP-binding</fullName>
    </submittedName>
</protein>
<evidence type="ECO:0000256" key="6">
    <source>
        <dbReference type="ARBA" id="ARBA00022840"/>
    </source>
</evidence>
<dbReference type="STRING" id="1246955.MCYN_0318"/>
<keyword evidence="5" id="KW-0645">Protease</keyword>
<dbReference type="GO" id="GO:0005886">
    <property type="term" value="C:plasma membrane"/>
    <property type="evidence" value="ECO:0007669"/>
    <property type="project" value="UniProtKB-SubCell"/>
</dbReference>
<feature type="transmembrane region" description="Helical" evidence="9">
    <location>
        <begin position="207"/>
        <end position="224"/>
    </location>
</feature>
<feature type="domain" description="Peptidase C39" evidence="11">
    <location>
        <begin position="9"/>
        <end position="136"/>
    </location>
</feature>
<dbReference type="Gene3D" id="3.90.70.10">
    <property type="entry name" value="Cysteine proteinases"/>
    <property type="match status" value="1"/>
</dbReference>
<dbReference type="GO" id="GO:0005524">
    <property type="term" value="F:ATP binding"/>
    <property type="evidence" value="ECO:0007669"/>
    <property type="project" value="UniProtKB-KW"/>
</dbReference>
<keyword evidence="5" id="KW-0788">Thiol protease</keyword>